<dbReference type="PROSITE" id="PS01124">
    <property type="entry name" value="HTH_ARAC_FAMILY_2"/>
    <property type="match status" value="1"/>
</dbReference>
<dbReference type="GO" id="GO:0043565">
    <property type="term" value="F:sequence-specific DNA binding"/>
    <property type="evidence" value="ECO:0007669"/>
    <property type="project" value="InterPro"/>
</dbReference>
<evidence type="ECO:0000256" key="1">
    <source>
        <dbReference type="ARBA" id="ARBA00023015"/>
    </source>
</evidence>
<dbReference type="SUPFAM" id="SSF46689">
    <property type="entry name" value="Homeodomain-like"/>
    <property type="match status" value="1"/>
</dbReference>
<organism evidence="5 6">
    <name type="scientific">Formosa maritima</name>
    <dbReference type="NCBI Taxonomy" id="2592046"/>
    <lineage>
        <taxon>Bacteria</taxon>
        <taxon>Pseudomonadati</taxon>
        <taxon>Bacteroidota</taxon>
        <taxon>Flavobacteriia</taxon>
        <taxon>Flavobacteriales</taxon>
        <taxon>Flavobacteriaceae</taxon>
        <taxon>Formosa</taxon>
    </lineage>
</organism>
<dbReference type="Gene3D" id="1.10.10.60">
    <property type="entry name" value="Homeodomain-like"/>
    <property type="match status" value="1"/>
</dbReference>
<name>A0A5D0G7V7_9FLAO</name>
<evidence type="ECO:0000313" key="6">
    <source>
        <dbReference type="Proteomes" id="UP000324550"/>
    </source>
</evidence>
<dbReference type="AlphaFoldDB" id="A0A5D0G7V7"/>
<dbReference type="InterPro" id="IPR018060">
    <property type="entry name" value="HTH_AraC"/>
</dbReference>
<reference evidence="5 6" key="1">
    <citation type="submission" date="2019-08" db="EMBL/GenBank/DDBJ databases">
        <title>Formosa sediminis sp. nov., isolated from marine sediment.</title>
        <authorList>
            <person name="Cao W.R."/>
        </authorList>
    </citation>
    <scope>NUCLEOTIDE SEQUENCE [LARGE SCALE GENOMIC DNA]</scope>
    <source>
        <strain evidence="5 6">1494</strain>
    </source>
</reference>
<evidence type="ECO:0000259" key="4">
    <source>
        <dbReference type="PROSITE" id="PS01124"/>
    </source>
</evidence>
<accession>A0A5D0G7V7</accession>
<feature type="domain" description="HTH araC/xylS-type" evidence="4">
    <location>
        <begin position="9"/>
        <end position="107"/>
    </location>
</feature>
<dbReference type="SMART" id="SM00342">
    <property type="entry name" value="HTH_ARAC"/>
    <property type="match status" value="1"/>
</dbReference>
<comment type="caution">
    <text evidence="5">The sequence shown here is derived from an EMBL/GenBank/DDBJ whole genome shotgun (WGS) entry which is preliminary data.</text>
</comment>
<dbReference type="EMBL" id="VSFC01000042">
    <property type="protein sequence ID" value="TYA55183.1"/>
    <property type="molecule type" value="Genomic_DNA"/>
</dbReference>
<evidence type="ECO:0000313" key="5">
    <source>
        <dbReference type="EMBL" id="TYA55183.1"/>
    </source>
</evidence>
<evidence type="ECO:0000256" key="2">
    <source>
        <dbReference type="ARBA" id="ARBA00023125"/>
    </source>
</evidence>
<dbReference type="PANTHER" id="PTHR43280:SF2">
    <property type="entry name" value="HTH-TYPE TRANSCRIPTIONAL REGULATOR EXSA"/>
    <property type="match status" value="1"/>
</dbReference>
<evidence type="ECO:0000256" key="3">
    <source>
        <dbReference type="ARBA" id="ARBA00023163"/>
    </source>
</evidence>
<dbReference type="Proteomes" id="UP000324550">
    <property type="component" value="Unassembled WGS sequence"/>
</dbReference>
<dbReference type="GO" id="GO:0003700">
    <property type="term" value="F:DNA-binding transcription factor activity"/>
    <property type="evidence" value="ECO:0007669"/>
    <property type="project" value="InterPro"/>
</dbReference>
<keyword evidence="6" id="KW-1185">Reference proteome</keyword>
<dbReference type="PANTHER" id="PTHR43280">
    <property type="entry name" value="ARAC-FAMILY TRANSCRIPTIONAL REGULATOR"/>
    <property type="match status" value="1"/>
</dbReference>
<gene>
    <name evidence="5" type="ORF">FVF61_07945</name>
</gene>
<dbReference type="PROSITE" id="PS00041">
    <property type="entry name" value="HTH_ARAC_FAMILY_1"/>
    <property type="match status" value="1"/>
</dbReference>
<dbReference type="Pfam" id="PF12833">
    <property type="entry name" value="HTH_18"/>
    <property type="match status" value="1"/>
</dbReference>
<proteinExistence type="predicted"/>
<protein>
    <submittedName>
        <fullName evidence="5">Helix-turn-helix transcriptional regulator</fullName>
    </submittedName>
</protein>
<dbReference type="InterPro" id="IPR009057">
    <property type="entry name" value="Homeodomain-like_sf"/>
</dbReference>
<keyword evidence="2" id="KW-0238">DNA-binding</keyword>
<dbReference type="InterPro" id="IPR018062">
    <property type="entry name" value="HTH_AraC-typ_CS"/>
</dbReference>
<sequence>MLFQRVMNCQSGRFMENNFMYNLKLNEFAQIANRSLSKFKVDFFEHYKTTLEKWVLNKRLAYAKQLLATTSKNISEIAYESGFEIISHFSRVFKTKYKASPSVLKKSFNII</sequence>
<keyword evidence="1" id="KW-0805">Transcription regulation</keyword>
<keyword evidence="3" id="KW-0804">Transcription</keyword>